<evidence type="ECO:0000256" key="2">
    <source>
        <dbReference type="SAM" id="SignalP"/>
    </source>
</evidence>
<feature type="region of interest" description="Disordered" evidence="1">
    <location>
        <begin position="436"/>
        <end position="458"/>
    </location>
</feature>
<keyword evidence="2" id="KW-0732">Signal</keyword>
<evidence type="ECO:0000259" key="3">
    <source>
        <dbReference type="Pfam" id="PF00884"/>
    </source>
</evidence>
<feature type="domain" description="Sulfatase N-terminal" evidence="3">
    <location>
        <begin position="27"/>
        <end position="132"/>
    </location>
</feature>
<dbReference type="KEGG" id="osu:NT6N_06520"/>
<accession>A0AAT9FI02</accession>
<dbReference type="InterPro" id="IPR017850">
    <property type="entry name" value="Alkaline_phosphatase_core_sf"/>
</dbReference>
<dbReference type="PANTHER" id="PTHR43751:SF1">
    <property type="entry name" value="SULFATASE ATSG-RELATED"/>
    <property type="match status" value="1"/>
</dbReference>
<sequence length="458" mass="51096">MKILIRILLLSWCSLCAALAVNAAEQPNIVILLADDMTWSDCEPYGSPNVKTPNMQALAEQGMRFDGMFTATAMCAPTRQQLYTGLFPIRSGAFPNHSKVRKGVKSIVHHLGELGYEVSLEGKQHFGPKESFPFKSRNLAKTLKNTEGPFCHIVASSDPHKPWSTGDAKVYDPEKIIVPPNLIDTPHTRRQLCKYYAEISHLDKKLGGIMESLAKAKVADNTILIFTSEQGMTLPFGGKWTCYDTGLKTSFIVRWPGVVKPGSSNNALVQYVDVVPTLVTIAGGDPSQIDTGCANADGKRGFDGRSFLPVLKGDTKIFRKFVYGAQTTRGIFNGKDYPIRSARDDNYLYIRNLNHEGVFSNAYVLGGAYYKDFYQPLAAAAETSSKIKKRLKFFQHRPQEELYDVRKDPYSLNNLAGSPELAEVQTRLAKELDSWMRQQKDKGLETEKTAPHRKGRMK</sequence>
<dbReference type="CDD" id="cd16027">
    <property type="entry name" value="SGSH"/>
    <property type="match status" value="1"/>
</dbReference>
<feature type="domain" description="Sulfatase N-terminal" evidence="3">
    <location>
        <begin position="140"/>
        <end position="283"/>
    </location>
</feature>
<dbReference type="PANTHER" id="PTHR43751">
    <property type="entry name" value="SULFATASE"/>
    <property type="match status" value="1"/>
</dbReference>
<feature type="compositionally biased region" description="Basic and acidic residues" evidence="1">
    <location>
        <begin position="436"/>
        <end position="450"/>
    </location>
</feature>
<organism evidence="4">
    <name type="scientific">Oceaniferula spumae</name>
    <dbReference type="NCBI Taxonomy" id="2979115"/>
    <lineage>
        <taxon>Bacteria</taxon>
        <taxon>Pseudomonadati</taxon>
        <taxon>Verrucomicrobiota</taxon>
        <taxon>Verrucomicrobiia</taxon>
        <taxon>Verrucomicrobiales</taxon>
        <taxon>Verrucomicrobiaceae</taxon>
        <taxon>Oceaniferula</taxon>
    </lineage>
</organism>
<dbReference type="InterPro" id="IPR052701">
    <property type="entry name" value="GAG_Ulvan_Degrading_Sulfatases"/>
</dbReference>
<gene>
    <name evidence="4" type="ORF">NT6N_06520</name>
</gene>
<dbReference type="SUPFAM" id="SSF53649">
    <property type="entry name" value="Alkaline phosphatase-like"/>
    <property type="match status" value="1"/>
</dbReference>
<reference evidence="4" key="1">
    <citation type="submission" date="2024-07" db="EMBL/GenBank/DDBJ databases">
        <title>Complete genome sequence of Verrucomicrobiaceae bacterium NT6N.</title>
        <authorList>
            <person name="Huang C."/>
            <person name="Takami H."/>
            <person name="Hamasaki K."/>
        </authorList>
    </citation>
    <scope>NUCLEOTIDE SEQUENCE</scope>
    <source>
        <strain evidence="4">NT6N</strain>
    </source>
</reference>
<dbReference type="InterPro" id="IPR000917">
    <property type="entry name" value="Sulfatase_N"/>
</dbReference>
<feature type="chain" id="PRO_5043546343" evidence="2">
    <location>
        <begin position="24"/>
        <end position="458"/>
    </location>
</feature>
<dbReference type="AlphaFoldDB" id="A0AAT9FI02"/>
<proteinExistence type="predicted"/>
<dbReference type="EMBL" id="AP026866">
    <property type="protein sequence ID" value="BDS05612.1"/>
    <property type="molecule type" value="Genomic_DNA"/>
</dbReference>
<dbReference type="Pfam" id="PF00884">
    <property type="entry name" value="Sulfatase"/>
    <property type="match status" value="2"/>
</dbReference>
<protein>
    <submittedName>
        <fullName evidence="4">N-sulfoglucosamine sulfohydrolase</fullName>
    </submittedName>
</protein>
<dbReference type="Gene3D" id="3.40.720.10">
    <property type="entry name" value="Alkaline Phosphatase, subunit A"/>
    <property type="match status" value="1"/>
</dbReference>
<feature type="signal peptide" evidence="2">
    <location>
        <begin position="1"/>
        <end position="23"/>
    </location>
</feature>
<evidence type="ECO:0000256" key="1">
    <source>
        <dbReference type="SAM" id="MobiDB-lite"/>
    </source>
</evidence>
<evidence type="ECO:0000313" key="4">
    <source>
        <dbReference type="EMBL" id="BDS05612.1"/>
    </source>
</evidence>
<name>A0AAT9FI02_9BACT</name>